<feature type="compositionally biased region" description="Low complexity" evidence="1">
    <location>
        <begin position="54"/>
        <end position="63"/>
    </location>
</feature>
<reference evidence="2" key="1">
    <citation type="submission" date="2023-03" db="EMBL/GenBank/DDBJ databases">
        <title>Massive genome expansion in bonnet fungi (Mycena s.s.) driven by repeated elements and novel gene families across ecological guilds.</title>
        <authorList>
            <consortium name="Lawrence Berkeley National Laboratory"/>
            <person name="Harder C.B."/>
            <person name="Miyauchi S."/>
            <person name="Viragh M."/>
            <person name="Kuo A."/>
            <person name="Thoen E."/>
            <person name="Andreopoulos B."/>
            <person name="Lu D."/>
            <person name="Skrede I."/>
            <person name="Drula E."/>
            <person name="Henrissat B."/>
            <person name="Morin E."/>
            <person name="Kohler A."/>
            <person name="Barry K."/>
            <person name="LaButti K."/>
            <person name="Morin E."/>
            <person name="Salamov A."/>
            <person name="Lipzen A."/>
            <person name="Mereny Z."/>
            <person name="Hegedus B."/>
            <person name="Baldrian P."/>
            <person name="Stursova M."/>
            <person name="Weitz H."/>
            <person name="Taylor A."/>
            <person name="Grigoriev I.V."/>
            <person name="Nagy L.G."/>
            <person name="Martin F."/>
            <person name="Kauserud H."/>
        </authorList>
    </citation>
    <scope>NUCLEOTIDE SEQUENCE</scope>
    <source>
        <strain evidence="2">CBHHK200</strain>
    </source>
</reference>
<comment type="caution">
    <text evidence="2">The sequence shown here is derived from an EMBL/GenBank/DDBJ whole genome shotgun (WGS) entry which is preliminary data.</text>
</comment>
<sequence>MYTKVDHWHPMDAAPASDETRPPSGPNPSTTIFAQLRNFSNNLAVPSIGALFNSTASSPSSSSHNLPFEPYNTLDLPRPPAQMSRKGGNPEEVLTPTPTRPPSPRRFPGVKNIFTNLASRNSRNPPPSVRLFDAQTQILMEAEEDDKTPRYEPLTSPLGSEFIASSEYSHQYSSSEYQQISPSDSYGSDDTPPLTPESLLADISLLSPTSENVELGYAYHYDYNEGDGHEAGYRMRTQIDEPNEQYAYMRPHSMEIKEGKKPERPVDYDTLLADISNDADGIDSALLTAGDTNADGSIITEDDKDEWYGLEYTLELSTRERRASETHSFSGGEHSKSRESWAAIHQGTVHPFFEDEEYCQWKNWHRYLDRQDEKRKHRRGRAFKVHAKELAWFYADEMHTRDFMSWQAEVYGEVSKDVFERLAILEAHRPDPYYPPMKHDMGWYLKRSRSVASLRELRPLPEPALQLPKRFPTRKN</sequence>
<dbReference type="AlphaFoldDB" id="A0AAD6TK25"/>
<dbReference type="EMBL" id="JARJCM010000001">
    <property type="protein sequence ID" value="KAJ7047819.1"/>
    <property type="molecule type" value="Genomic_DNA"/>
</dbReference>
<evidence type="ECO:0000313" key="2">
    <source>
        <dbReference type="EMBL" id="KAJ7047819.1"/>
    </source>
</evidence>
<name>A0AAD6TK25_9AGAR</name>
<dbReference type="Proteomes" id="UP001218188">
    <property type="component" value="Unassembled WGS sequence"/>
</dbReference>
<accession>A0AAD6TK25</accession>
<evidence type="ECO:0000313" key="3">
    <source>
        <dbReference type="Proteomes" id="UP001218188"/>
    </source>
</evidence>
<protein>
    <submittedName>
        <fullName evidence="2">Uncharacterized protein</fullName>
    </submittedName>
</protein>
<feature type="region of interest" description="Disordered" evidence="1">
    <location>
        <begin position="54"/>
        <end position="107"/>
    </location>
</feature>
<organism evidence="2 3">
    <name type="scientific">Mycena alexandri</name>
    <dbReference type="NCBI Taxonomy" id="1745969"/>
    <lineage>
        <taxon>Eukaryota</taxon>
        <taxon>Fungi</taxon>
        <taxon>Dikarya</taxon>
        <taxon>Basidiomycota</taxon>
        <taxon>Agaricomycotina</taxon>
        <taxon>Agaricomycetes</taxon>
        <taxon>Agaricomycetidae</taxon>
        <taxon>Agaricales</taxon>
        <taxon>Marasmiineae</taxon>
        <taxon>Mycenaceae</taxon>
        <taxon>Mycena</taxon>
    </lineage>
</organism>
<feature type="region of interest" description="Disordered" evidence="1">
    <location>
        <begin position="1"/>
        <end position="31"/>
    </location>
</feature>
<evidence type="ECO:0000256" key="1">
    <source>
        <dbReference type="SAM" id="MobiDB-lite"/>
    </source>
</evidence>
<feature type="compositionally biased region" description="Low complexity" evidence="1">
    <location>
        <begin position="169"/>
        <end position="185"/>
    </location>
</feature>
<keyword evidence="3" id="KW-1185">Reference proteome</keyword>
<feature type="region of interest" description="Disordered" evidence="1">
    <location>
        <begin position="169"/>
        <end position="197"/>
    </location>
</feature>
<proteinExistence type="predicted"/>
<feature type="compositionally biased region" description="Basic and acidic residues" evidence="1">
    <location>
        <begin position="1"/>
        <end position="10"/>
    </location>
</feature>
<gene>
    <name evidence="2" type="ORF">C8F04DRAFT_1286606</name>
</gene>